<gene>
    <name evidence="9 10" type="primary">bioA</name>
    <name evidence="10" type="ORF">GCM10023331_27400</name>
</gene>
<comment type="cofactor">
    <cofactor evidence="1 9">
        <name>pyridoxal 5'-phosphate</name>
        <dbReference type="ChEBI" id="CHEBI:597326"/>
    </cofactor>
</comment>
<comment type="subunit">
    <text evidence="9">Homodimer.</text>
</comment>
<keyword evidence="9" id="KW-0963">Cytoplasm</keyword>
<evidence type="ECO:0000256" key="2">
    <source>
        <dbReference type="ARBA" id="ARBA00005063"/>
    </source>
</evidence>
<evidence type="ECO:0000256" key="5">
    <source>
        <dbReference type="ARBA" id="ARBA00022691"/>
    </source>
</evidence>
<dbReference type="EC" id="2.6.1.62" evidence="9"/>
<organism evidence="10 11">
    <name type="scientific">Algivirga pacifica</name>
    <dbReference type="NCBI Taxonomy" id="1162670"/>
    <lineage>
        <taxon>Bacteria</taxon>
        <taxon>Pseudomonadati</taxon>
        <taxon>Bacteroidota</taxon>
        <taxon>Cytophagia</taxon>
        <taxon>Cytophagales</taxon>
        <taxon>Flammeovirgaceae</taxon>
        <taxon>Algivirga</taxon>
    </lineage>
</organism>
<comment type="similarity">
    <text evidence="9">Belongs to the class-III pyridoxal-phosphate-dependent aminotransferase family. BioA subfamily.</text>
</comment>
<dbReference type="NCBIfam" id="TIGR00508">
    <property type="entry name" value="bioA"/>
    <property type="match status" value="1"/>
</dbReference>
<feature type="binding site" evidence="9">
    <location>
        <position position="144"/>
    </location>
    <ligand>
        <name>substrate</name>
    </ligand>
</feature>
<evidence type="ECO:0000256" key="3">
    <source>
        <dbReference type="ARBA" id="ARBA00022576"/>
    </source>
</evidence>
<dbReference type="SUPFAM" id="SSF53383">
    <property type="entry name" value="PLP-dependent transferases"/>
    <property type="match status" value="1"/>
</dbReference>
<evidence type="ECO:0000256" key="9">
    <source>
        <dbReference type="HAMAP-Rule" id="MF_00834"/>
    </source>
</evidence>
<dbReference type="InterPro" id="IPR049704">
    <property type="entry name" value="Aminotrans_3_PPA_site"/>
</dbReference>
<dbReference type="Pfam" id="PF00202">
    <property type="entry name" value="Aminotran_3"/>
    <property type="match status" value="1"/>
</dbReference>
<feature type="binding site" evidence="9">
    <location>
        <position position="392"/>
    </location>
    <ligand>
        <name>substrate</name>
    </ligand>
</feature>
<name>A0ABP9DEP9_9BACT</name>
<dbReference type="EMBL" id="BAABJX010000042">
    <property type="protein sequence ID" value="GAA4840913.1"/>
    <property type="molecule type" value="Genomic_DNA"/>
</dbReference>
<feature type="binding site" evidence="9">
    <location>
        <position position="301"/>
    </location>
    <ligand>
        <name>substrate</name>
    </ligand>
</feature>
<sequence length="424" mass="47335">MQSLLAKDKQYVWHPFTPQKSTLEMLPVKRAKGCVIELEDGRKIIDAISSWWVNTHGHSNEYIADALSKQARTLEHVIFAGFTHEPAITLSERLINILPSKQAKVFFSDNGSTSTEVAMKMALQYFWNKQEKNRKKIVAIDGSYHGDTFGAMSAGDRNAFSAPFAPYLFDVSFIPFPGGDQANTAIEAFEALAKTGEVAAFIYEPLVQGSAGMRMYTPETLNTLIKIAHKYGVLCIADEVMTGFGRTGKYFSSLHMEEQPDIMCLSKGLTGGTMALGLTTCTQEVYEAYLVDDIMKTFFHGHSFTGNPLACAVANASLDLLLSEECQSNLRRIEERHAAFAEKAKGFKNACNIRQRGTILALDFDTQEESSYFNQKRDFLYETCISKGVLLRPLGNVIYVLPPYVITDEELEQVYGVIEHLFNL</sequence>
<dbReference type="PANTHER" id="PTHR42684">
    <property type="entry name" value="ADENOSYLMETHIONINE-8-AMINO-7-OXONONANOATE AMINOTRANSFERASE"/>
    <property type="match status" value="1"/>
</dbReference>
<keyword evidence="7 9" id="KW-0663">Pyridoxal phosphate</keyword>
<evidence type="ECO:0000256" key="1">
    <source>
        <dbReference type="ARBA" id="ARBA00001933"/>
    </source>
</evidence>
<dbReference type="PROSITE" id="PS00600">
    <property type="entry name" value="AA_TRANSFER_CLASS_3"/>
    <property type="match status" value="1"/>
</dbReference>
<proteinExistence type="inferred from homology"/>
<feature type="site" description="Participates in the substrate recognition with KAPA and in a stacking interaction with the adenine ring of SAM" evidence="9">
    <location>
        <position position="16"/>
    </location>
</feature>
<comment type="caution">
    <text evidence="10">The sequence shown here is derived from an EMBL/GenBank/DDBJ whole genome shotgun (WGS) entry which is preliminary data.</text>
</comment>
<protein>
    <recommendedName>
        <fullName evidence="9">Adenosylmethionine-8-amino-7-oxononanoate aminotransferase</fullName>
        <ecNumber evidence="9">2.6.1.62</ecNumber>
    </recommendedName>
    <alternativeName>
        <fullName evidence="9">7,8-diamino-pelargonic acid aminotransferase</fullName>
        <shortName evidence="9">DAPA AT</shortName>
        <shortName evidence="9">DAPA aminotransferase</shortName>
    </alternativeName>
    <alternativeName>
        <fullName evidence="9">7,8-diaminononanoate synthase</fullName>
        <shortName evidence="9">DANS</shortName>
    </alternativeName>
    <alternativeName>
        <fullName evidence="9">Diaminopelargonic acid synthase</fullName>
    </alternativeName>
</protein>
<evidence type="ECO:0000313" key="10">
    <source>
        <dbReference type="EMBL" id="GAA4840913.1"/>
    </source>
</evidence>
<comment type="subcellular location">
    <subcellularLocation>
        <location evidence="9">Cytoplasm</location>
    </subcellularLocation>
</comment>
<dbReference type="Gene3D" id="3.40.640.10">
    <property type="entry name" value="Type I PLP-dependent aspartate aminotransferase-like (Major domain)"/>
    <property type="match status" value="1"/>
</dbReference>
<dbReference type="NCBIfam" id="NF004624">
    <property type="entry name" value="PRK05964.1"/>
    <property type="match status" value="1"/>
</dbReference>
<evidence type="ECO:0000256" key="4">
    <source>
        <dbReference type="ARBA" id="ARBA00022679"/>
    </source>
</evidence>
<dbReference type="PANTHER" id="PTHR42684:SF3">
    <property type="entry name" value="ADENOSYLMETHIONINE-8-AMINO-7-OXONONANOATE AMINOTRANSFERASE"/>
    <property type="match status" value="1"/>
</dbReference>
<keyword evidence="3 9" id="KW-0032">Aminotransferase</keyword>
<feature type="binding site" evidence="9">
    <location>
        <begin position="302"/>
        <end position="303"/>
    </location>
    <ligand>
        <name>pyridoxal 5'-phosphate</name>
        <dbReference type="ChEBI" id="CHEBI:597326"/>
    </ligand>
</feature>
<dbReference type="InterPro" id="IPR005815">
    <property type="entry name" value="BioA"/>
</dbReference>
<dbReference type="CDD" id="cd00610">
    <property type="entry name" value="OAT_like"/>
    <property type="match status" value="1"/>
</dbReference>
<feature type="modified residue" description="N6-(pyridoxal phosphate)lysine" evidence="9">
    <location>
        <position position="267"/>
    </location>
</feature>
<evidence type="ECO:0000313" key="11">
    <source>
        <dbReference type="Proteomes" id="UP001500298"/>
    </source>
</evidence>
<dbReference type="InterPro" id="IPR015421">
    <property type="entry name" value="PyrdxlP-dep_Trfase_major"/>
</dbReference>
<keyword evidence="11" id="KW-1185">Reference proteome</keyword>
<evidence type="ECO:0000256" key="7">
    <source>
        <dbReference type="ARBA" id="ARBA00022898"/>
    </source>
</evidence>
<feature type="binding site" evidence="9">
    <location>
        <position position="267"/>
    </location>
    <ligand>
        <name>substrate</name>
    </ligand>
</feature>
<keyword evidence="5 9" id="KW-0949">S-adenosyl-L-methionine</keyword>
<evidence type="ECO:0000256" key="8">
    <source>
        <dbReference type="ARBA" id="ARBA00048449"/>
    </source>
</evidence>
<reference evidence="11" key="1">
    <citation type="journal article" date="2019" name="Int. J. Syst. Evol. Microbiol.">
        <title>The Global Catalogue of Microorganisms (GCM) 10K type strain sequencing project: providing services to taxonomists for standard genome sequencing and annotation.</title>
        <authorList>
            <consortium name="The Broad Institute Genomics Platform"/>
            <consortium name="The Broad Institute Genome Sequencing Center for Infectious Disease"/>
            <person name="Wu L."/>
            <person name="Ma J."/>
        </authorList>
    </citation>
    <scope>NUCLEOTIDE SEQUENCE [LARGE SCALE GENOMIC DNA]</scope>
    <source>
        <strain evidence="11">JCM 18326</strain>
    </source>
</reference>
<feature type="binding site" evidence="9">
    <location>
        <position position="238"/>
    </location>
    <ligand>
        <name>pyridoxal 5'-phosphate</name>
        <dbReference type="ChEBI" id="CHEBI:597326"/>
    </ligand>
</feature>
<keyword evidence="4 9" id="KW-0808">Transferase</keyword>
<keyword evidence="6 9" id="KW-0093">Biotin biosynthesis</keyword>
<dbReference type="InterPro" id="IPR005814">
    <property type="entry name" value="Aminotrans_3"/>
</dbReference>
<dbReference type="InterPro" id="IPR015422">
    <property type="entry name" value="PyrdxlP-dep_Trfase_small"/>
</dbReference>
<feature type="binding site" evidence="9">
    <location>
        <begin position="111"/>
        <end position="112"/>
    </location>
    <ligand>
        <name>pyridoxal 5'-phosphate</name>
        <dbReference type="ChEBI" id="CHEBI:597326"/>
    </ligand>
</feature>
<evidence type="ECO:0000256" key="6">
    <source>
        <dbReference type="ARBA" id="ARBA00022756"/>
    </source>
</evidence>
<accession>A0ABP9DEP9</accession>
<dbReference type="InterPro" id="IPR015424">
    <property type="entry name" value="PyrdxlP-dep_Trfase"/>
</dbReference>
<comment type="pathway">
    <text evidence="2 9">Cofactor biosynthesis; biotin biosynthesis; 7,8-diaminononanoate from 8-amino-7-oxononanoate (SAM route): step 1/1.</text>
</comment>
<dbReference type="Proteomes" id="UP001500298">
    <property type="component" value="Unassembled WGS sequence"/>
</dbReference>
<comment type="function">
    <text evidence="9">Catalyzes the transfer of the alpha-amino group from S-adenosyl-L-methionine (SAM) to 7-keto-8-aminopelargonic acid (KAPA) to form 7,8-diaminopelargonic acid (DAPA). It is the only aminotransferase known to utilize SAM as an amino donor.</text>
</comment>
<feature type="binding site" evidence="9">
    <location>
        <position position="51"/>
    </location>
    <ligand>
        <name>substrate</name>
    </ligand>
</feature>
<dbReference type="HAMAP" id="MF_00834">
    <property type="entry name" value="BioA"/>
    <property type="match status" value="1"/>
</dbReference>
<comment type="catalytic activity">
    <reaction evidence="8 9">
        <text>(8S)-8-amino-7-oxononanoate + S-adenosyl-L-methionine = S-adenosyl-4-methylsulfanyl-2-oxobutanoate + (7R,8S)-7,8-diammoniononanoate</text>
        <dbReference type="Rhea" id="RHEA:16861"/>
        <dbReference type="ChEBI" id="CHEBI:16490"/>
        <dbReference type="ChEBI" id="CHEBI:59789"/>
        <dbReference type="ChEBI" id="CHEBI:149468"/>
        <dbReference type="ChEBI" id="CHEBI:149469"/>
        <dbReference type="EC" id="2.6.1.62"/>
    </reaction>
</comment>
<dbReference type="RefSeq" id="WP_345372722.1">
    <property type="nucleotide sequence ID" value="NZ_BAABJX010000042.1"/>
</dbReference>
<dbReference type="Gene3D" id="3.90.1150.10">
    <property type="entry name" value="Aspartate Aminotransferase, domain 1"/>
    <property type="match status" value="1"/>
</dbReference>